<dbReference type="InterPro" id="IPR027815">
    <property type="entry name" value="CSC1/OSCA1-like_cyt"/>
</dbReference>
<feature type="compositionally biased region" description="Polar residues" evidence="7">
    <location>
        <begin position="327"/>
        <end position="338"/>
    </location>
</feature>
<feature type="region of interest" description="Disordered" evidence="7">
    <location>
        <begin position="1135"/>
        <end position="1165"/>
    </location>
</feature>
<dbReference type="PROSITE" id="PS51257">
    <property type="entry name" value="PROKAR_LIPOPROTEIN"/>
    <property type="match status" value="1"/>
</dbReference>
<feature type="domain" description="CSC1/OSCA1-like cytosolic" evidence="11">
    <location>
        <begin position="392"/>
        <end position="624"/>
    </location>
</feature>
<feature type="transmembrane region" description="Helical" evidence="8">
    <location>
        <begin position="835"/>
        <end position="854"/>
    </location>
</feature>
<feature type="region of interest" description="Disordered" evidence="7">
    <location>
        <begin position="1428"/>
        <end position="1447"/>
    </location>
</feature>
<name>A0A316UV41_9BASI</name>
<evidence type="ECO:0000313" key="12">
    <source>
        <dbReference type="EMBL" id="PWN29149.1"/>
    </source>
</evidence>
<accession>A0A316UV41</accession>
<organism evidence="12 13">
    <name type="scientific">Jaminaea rosea</name>
    <dbReference type="NCBI Taxonomy" id="1569628"/>
    <lineage>
        <taxon>Eukaryota</taxon>
        <taxon>Fungi</taxon>
        <taxon>Dikarya</taxon>
        <taxon>Basidiomycota</taxon>
        <taxon>Ustilaginomycotina</taxon>
        <taxon>Exobasidiomycetes</taxon>
        <taxon>Microstromatales</taxon>
        <taxon>Microstromatales incertae sedis</taxon>
        <taxon>Jaminaea</taxon>
    </lineage>
</organism>
<evidence type="ECO:0000256" key="2">
    <source>
        <dbReference type="ARBA" id="ARBA00007779"/>
    </source>
</evidence>
<dbReference type="Pfam" id="PF14703">
    <property type="entry name" value="PHM7_cyt"/>
    <property type="match status" value="1"/>
</dbReference>
<dbReference type="PANTHER" id="PTHR13018">
    <property type="entry name" value="PROBABLE MEMBRANE PROTEIN DUF221-RELATED"/>
    <property type="match status" value="1"/>
</dbReference>
<evidence type="ECO:0000256" key="7">
    <source>
        <dbReference type="SAM" id="MobiDB-lite"/>
    </source>
</evidence>
<keyword evidence="4 8" id="KW-0812">Transmembrane</keyword>
<evidence type="ECO:0000256" key="8">
    <source>
        <dbReference type="SAM" id="Phobius"/>
    </source>
</evidence>
<feature type="region of interest" description="Disordered" evidence="7">
    <location>
        <begin position="1647"/>
        <end position="1906"/>
    </location>
</feature>
<protein>
    <recommendedName>
        <fullName evidence="14">DUF221-domain-containing protein</fullName>
    </recommendedName>
</protein>
<feature type="compositionally biased region" description="Low complexity" evidence="7">
    <location>
        <begin position="1527"/>
        <end position="1538"/>
    </location>
</feature>
<feature type="compositionally biased region" description="Basic and acidic residues" evidence="7">
    <location>
        <begin position="446"/>
        <end position="475"/>
    </location>
</feature>
<dbReference type="Proteomes" id="UP000245884">
    <property type="component" value="Unassembled WGS sequence"/>
</dbReference>
<feature type="compositionally biased region" description="Polar residues" evidence="7">
    <location>
        <begin position="1875"/>
        <end position="1888"/>
    </location>
</feature>
<gene>
    <name evidence="12" type="ORF">BDZ90DRAFT_140046</name>
</gene>
<feature type="compositionally biased region" description="Polar residues" evidence="7">
    <location>
        <begin position="1593"/>
        <end position="1611"/>
    </location>
</feature>
<feature type="compositionally biased region" description="Low complexity" evidence="7">
    <location>
        <begin position="1856"/>
        <end position="1865"/>
    </location>
</feature>
<dbReference type="STRING" id="1569628.A0A316UV41"/>
<evidence type="ECO:0008006" key="14">
    <source>
        <dbReference type="Google" id="ProtNLM"/>
    </source>
</evidence>
<evidence type="ECO:0000313" key="13">
    <source>
        <dbReference type="Proteomes" id="UP000245884"/>
    </source>
</evidence>
<feature type="transmembrane region" description="Helical" evidence="8">
    <location>
        <begin position="206"/>
        <end position="228"/>
    </location>
</feature>
<evidence type="ECO:0000259" key="10">
    <source>
        <dbReference type="Pfam" id="PF13967"/>
    </source>
</evidence>
<feature type="compositionally biased region" description="Acidic residues" evidence="7">
    <location>
        <begin position="1296"/>
        <end position="1308"/>
    </location>
</feature>
<feature type="transmembrane region" description="Helical" evidence="8">
    <location>
        <begin position="643"/>
        <end position="666"/>
    </location>
</feature>
<feature type="transmembrane region" description="Helical" evidence="8">
    <location>
        <begin position="12"/>
        <end position="37"/>
    </location>
</feature>
<feature type="region of interest" description="Disordered" evidence="7">
    <location>
        <begin position="1283"/>
        <end position="1325"/>
    </location>
</feature>
<feature type="region of interest" description="Disordered" evidence="7">
    <location>
        <begin position="1469"/>
        <end position="1634"/>
    </location>
</feature>
<keyword evidence="6 8" id="KW-0472">Membrane</keyword>
<dbReference type="GeneID" id="37025280"/>
<dbReference type="OrthoDB" id="1689567at2759"/>
<feature type="compositionally biased region" description="Polar residues" evidence="7">
    <location>
        <begin position="1574"/>
        <end position="1587"/>
    </location>
</feature>
<dbReference type="Pfam" id="PF13967">
    <property type="entry name" value="RSN1_TM"/>
    <property type="match status" value="1"/>
</dbReference>
<feature type="compositionally biased region" description="Acidic residues" evidence="7">
    <location>
        <begin position="1829"/>
        <end position="1838"/>
    </location>
</feature>
<feature type="domain" description="CSC1/OSCA1-like N-terminal transmembrane" evidence="10">
    <location>
        <begin position="84"/>
        <end position="227"/>
    </location>
</feature>
<reference evidence="12 13" key="1">
    <citation type="journal article" date="2018" name="Mol. Biol. Evol.">
        <title>Broad Genomic Sampling Reveals a Smut Pathogenic Ancestry of the Fungal Clade Ustilaginomycotina.</title>
        <authorList>
            <person name="Kijpornyongpan T."/>
            <person name="Mondo S.J."/>
            <person name="Barry K."/>
            <person name="Sandor L."/>
            <person name="Lee J."/>
            <person name="Lipzen A."/>
            <person name="Pangilinan J."/>
            <person name="LaButti K."/>
            <person name="Hainaut M."/>
            <person name="Henrissat B."/>
            <person name="Grigoriev I.V."/>
            <person name="Spatafora J.W."/>
            <person name="Aime M.C."/>
        </authorList>
    </citation>
    <scope>NUCLEOTIDE SEQUENCE [LARGE SCALE GENOMIC DNA]</scope>
    <source>
        <strain evidence="12 13">MCA 5214</strain>
    </source>
</reference>
<evidence type="ECO:0000259" key="11">
    <source>
        <dbReference type="Pfam" id="PF14703"/>
    </source>
</evidence>
<feature type="compositionally biased region" description="Basic and acidic residues" evidence="7">
    <location>
        <begin position="264"/>
        <end position="277"/>
    </location>
</feature>
<feature type="transmembrane region" description="Helical" evidence="8">
    <location>
        <begin position="686"/>
        <end position="706"/>
    </location>
</feature>
<evidence type="ECO:0000256" key="1">
    <source>
        <dbReference type="ARBA" id="ARBA00004141"/>
    </source>
</evidence>
<keyword evidence="3" id="KW-0813">Transport</keyword>
<feature type="compositionally biased region" description="Acidic residues" evidence="7">
    <location>
        <begin position="1689"/>
        <end position="1706"/>
    </location>
</feature>
<feature type="region of interest" description="Disordered" evidence="7">
    <location>
        <begin position="324"/>
        <end position="389"/>
    </location>
</feature>
<dbReference type="InterPro" id="IPR045122">
    <property type="entry name" value="Csc1-like"/>
</dbReference>
<feature type="compositionally biased region" description="Basic and acidic residues" evidence="7">
    <location>
        <begin position="1649"/>
        <end position="1660"/>
    </location>
</feature>
<comment type="subcellular location">
    <subcellularLocation>
        <location evidence="1">Membrane</location>
        <topology evidence="1">Multi-pass membrane protein</topology>
    </subcellularLocation>
</comment>
<feature type="compositionally biased region" description="Polar residues" evidence="7">
    <location>
        <begin position="1733"/>
        <end position="1746"/>
    </location>
</feature>
<feature type="compositionally biased region" description="Polar residues" evidence="7">
    <location>
        <begin position="1135"/>
        <end position="1147"/>
    </location>
</feature>
<feature type="transmembrane region" description="Helical" evidence="8">
    <location>
        <begin position="734"/>
        <end position="757"/>
    </location>
</feature>
<evidence type="ECO:0000259" key="9">
    <source>
        <dbReference type="Pfam" id="PF02714"/>
    </source>
</evidence>
<evidence type="ECO:0000256" key="6">
    <source>
        <dbReference type="ARBA" id="ARBA00023136"/>
    </source>
</evidence>
<feature type="transmembrane region" description="Helical" evidence="8">
    <location>
        <begin position="769"/>
        <end position="790"/>
    </location>
</feature>
<sequence>MADFRSRNFNTAFSGLITTVIIMGAVGGACLLGFESLRQMKRLPRKRFVPFWKSNYRRGGDDVGVGIASRRKEKDTQEDWEMGHLYHARTFHATNPSPPLAKWPLAWTWQSLRLDDWFYATHCGMDNVVYVRFLRGCVWWMLLQTLTTAPILLAIHFRFSKGVEITDMSRASLAYLVTIPGPGCEGVDSATSSECKRVPNDQGRKLLWIHLCLTWYVTATWFIALWWIGKGSLAIRRRLVEKIRTDRQAGIDEAGEKRRQEAIAADLDDRHHAEPLRRMQGLPTDADNSEGWRQRTLLVTNLPATMRDEASIRRYFEEFLRPDDASETGSEASHSRTGSIVEHDSDEQASSTQLDDAAPGTMTVATIKGNEARPTEPVGPQPDLLPQRHLRSPVQTVVLVRKMNELSAMLSRRQDILQLLEAAHVKLAQTVLQKVAQRRAKQEKKQRKDADSNGKQTHEKGDGSNDSGETARDVESDAANEALESQRKKALDDLADRLAKFLPRAERDSTAGDAKASLDEETVWEALAEVPRELLDPHQPVTSLSTLFRGQKVPTIDYLLTKLNLLTALVAEMRARPPTEYEATSTAFVTLRDPRQARMVWRELNSQIVVKVRMAPEVKDLDWDRLMRTSFTGDLVRGFGVNAFFWAFTVFWCIPLQLISTALFSVQNLKIVIPGLRAFFSSHQQLEAFVSVTLPTVVVSLITMSIPELVFQISKRAQGFVTWSALYDQCLCRYWKFIVCNIVIFFCIGVTTVEAILQQIGSNGGENTILDNIAFAFPTAAPFFVSYLILALALHTGFELLGFMIPILQHFLSANKATTPRARALRTLPRNFNRYYWLPFHILIMTIVFIFAILNPLVIPFALIYLFFAMIVFKKNFAFVYYRRFMEKEGAVYFIRLFRFTLDGLTTAQVVILIFFSVTDQQRAYIALTAILLPVTVGFKILGTKLWKSQCRAIEDEEANAICGIASSSQAVMGSGSNKDYGEEGFGTGEAAPLDARASGRYPSLATPPSTSSRLLKFWQHLHDSFHANGADQPSYLAARAAKGQPVKNPVMATAAFVAHRPVAAVRRAGVETKQVGHAAKMHLNLDRSMRADSTKDLQQQEEEAAKHSVTVEKRAKVGTITDRRVPTNASLRYRNGSTRRGASSNGIEAHGGLTRGASTRSRLNEAAVPESPFLSGFEAVANHAPVPSEDAYADYEDGEDSMVSLSRMPRTPRHVRRSMREASMASARRMRSQAYTEDGTGGTMTHTHSASFAQPLSPDLSGVPPHINEASFYYEDTEEDVGMGGNAKLAHQGEDQEDDDFSDDSEDGPLVRPHAKIRWDDTPNNQARYNNPFYSCELDPFLWLPRDPLAPLNLCDTIEWHGPAIVSSDGGAGKVGEWDDDEATLALEGGAEAGDADDDRATSVSRIGEIAGDEEIVMGTALAQRLEQEENASQAEQADPSASLPKNVLDEYRKAIRRDAAATDVDGISRLSGGDELRPAISNVSTSSIRSPKPEQRTQADQEFRRENPVPLTASPVEERKPLDLEAAATATAAAPPVAAPPSPEARKTHFAPDPQRQRDHPHISTAMVASHSAGSMATSGPSSPTHARYSSAGNPVTPQHQRRATNLSVISAGGAPSIRSTTTAGGTRTSSRVVTMRQALQAEVLEEERRRSIRDRLSAKSSMKKRMGSLSRGRRESSISHAGAGGEDLEAPAEGEGEVEEGIDEFGNRRSPGQMSPSQSRRSGNRSQGNATMTRSLSTASSAIMSRHERALNLAAAQRSQAQQGSEATLGPSKPEAPKRRSSLLRGASSASKRQSTTSGPGAAVGALHAQPRQLNRKPSKLRDEISGADDADDSQDPAAGEATVVSSHEAWTQRQQQQQAAAGGEQVEMMPLNSSAPRGLNTSTSADAFADADESNVQPGRAM</sequence>
<feature type="transmembrane region" description="Helical" evidence="8">
    <location>
        <begin position="894"/>
        <end position="918"/>
    </location>
</feature>
<feature type="compositionally biased region" description="Low complexity" evidence="7">
    <location>
        <begin position="1621"/>
        <end position="1634"/>
    </location>
</feature>
<evidence type="ECO:0000256" key="5">
    <source>
        <dbReference type="ARBA" id="ARBA00022989"/>
    </source>
</evidence>
<dbReference type="InterPro" id="IPR003864">
    <property type="entry name" value="CSC1/OSCA1-like_7TM"/>
</dbReference>
<feature type="region of interest" description="Disordered" evidence="7">
    <location>
        <begin position="438"/>
        <end position="484"/>
    </location>
</feature>
<feature type="domain" description="CSC1/OSCA1-like 7TM region" evidence="9">
    <location>
        <begin position="638"/>
        <end position="914"/>
    </location>
</feature>
<evidence type="ECO:0000256" key="3">
    <source>
        <dbReference type="ARBA" id="ARBA00022448"/>
    </source>
</evidence>
<keyword evidence="13" id="KW-1185">Reference proteome</keyword>
<dbReference type="Pfam" id="PF02714">
    <property type="entry name" value="RSN1_7TM"/>
    <property type="match status" value="1"/>
</dbReference>
<feature type="compositionally biased region" description="Low complexity" evidence="7">
    <location>
        <begin position="1786"/>
        <end position="1796"/>
    </location>
</feature>
<feature type="region of interest" description="Disordered" evidence="7">
    <location>
        <begin position="1210"/>
        <end position="1229"/>
    </location>
</feature>
<dbReference type="RefSeq" id="XP_025363761.1">
    <property type="nucleotide sequence ID" value="XM_025503457.1"/>
</dbReference>
<feature type="transmembrane region" description="Helical" evidence="8">
    <location>
        <begin position="860"/>
        <end position="882"/>
    </location>
</feature>
<feature type="region of interest" description="Disordered" evidence="7">
    <location>
        <begin position="264"/>
        <end position="289"/>
    </location>
</feature>
<dbReference type="GO" id="GO:0005886">
    <property type="term" value="C:plasma membrane"/>
    <property type="evidence" value="ECO:0007669"/>
    <property type="project" value="TreeGrafter"/>
</dbReference>
<feature type="compositionally biased region" description="Low complexity" evidence="7">
    <location>
        <begin position="1757"/>
        <end position="1766"/>
    </location>
</feature>
<feature type="compositionally biased region" description="Low complexity" evidence="7">
    <location>
        <begin position="1720"/>
        <end position="1732"/>
    </location>
</feature>
<evidence type="ECO:0000256" key="4">
    <source>
        <dbReference type="ARBA" id="ARBA00022692"/>
    </source>
</evidence>
<proteinExistence type="inferred from homology"/>
<dbReference type="GO" id="GO:0005227">
    <property type="term" value="F:calcium-activated cation channel activity"/>
    <property type="evidence" value="ECO:0007669"/>
    <property type="project" value="InterPro"/>
</dbReference>
<comment type="similarity">
    <text evidence="2">Belongs to the CSC1 (TC 1.A.17) family.</text>
</comment>
<dbReference type="EMBL" id="KZ819664">
    <property type="protein sequence ID" value="PWN29149.1"/>
    <property type="molecule type" value="Genomic_DNA"/>
</dbReference>
<feature type="compositionally biased region" description="Basic and acidic residues" evidence="7">
    <location>
        <begin position="1493"/>
        <end position="1509"/>
    </location>
</feature>
<dbReference type="InterPro" id="IPR032880">
    <property type="entry name" value="CSC1/OSCA1-like_N"/>
</dbReference>
<keyword evidence="5 8" id="KW-1133">Transmembrane helix</keyword>
<dbReference type="PANTHER" id="PTHR13018:SF139">
    <property type="entry name" value="PHOSPHATE METABOLISM PROTEIN 7"/>
    <property type="match status" value="1"/>
</dbReference>